<proteinExistence type="predicted"/>
<reference evidence="1" key="2">
    <citation type="submission" date="2020-09" db="EMBL/GenBank/DDBJ databases">
        <authorList>
            <person name="Sun Q."/>
            <person name="Kim S."/>
        </authorList>
    </citation>
    <scope>NUCLEOTIDE SEQUENCE</scope>
    <source>
        <strain evidence="1">KCTC 23430</strain>
    </source>
</reference>
<comment type="caution">
    <text evidence="1">The sequence shown here is derived from an EMBL/GenBank/DDBJ whole genome shotgun (WGS) entry which is preliminary data.</text>
</comment>
<accession>A0A919CNC6</accession>
<dbReference type="AlphaFoldDB" id="A0A919CNC6"/>
<organism evidence="1 2">
    <name type="scientific">Parahalioglobus pacificus</name>
    <dbReference type="NCBI Taxonomy" id="930806"/>
    <lineage>
        <taxon>Bacteria</taxon>
        <taxon>Pseudomonadati</taxon>
        <taxon>Pseudomonadota</taxon>
        <taxon>Gammaproteobacteria</taxon>
        <taxon>Cellvibrionales</taxon>
        <taxon>Halieaceae</taxon>
        <taxon>Parahalioglobus</taxon>
    </lineage>
</organism>
<dbReference type="Proteomes" id="UP000644693">
    <property type="component" value="Unassembled WGS sequence"/>
</dbReference>
<protein>
    <submittedName>
        <fullName evidence="1">Uncharacterized protein</fullName>
    </submittedName>
</protein>
<dbReference type="RefSeq" id="WP_189478536.1">
    <property type="nucleotide sequence ID" value="NZ_BMYM01000003.1"/>
</dbReference>
<evidence type="ECO:0000313" key="2">
    <source>
        <dbReference type="Proteomes" id="UP000644693"/>
    </source>
</evidence>
<keyword evidence="2" id="KW-1185">Reference proteome</keyword>
<name>A0A919CNC6_9GAMM</name>
<dbReference type="EMBL" id="BMYM01000003">
    <property type="protein sequence ID" value="GHD38420.1"/>
    <property type="molecule type" value="Genomic_DNA"/>
</dbReference>
<evidence type="ECO:0000313" key="1">
    <source>
        <dbReference type="EMBL" id="GHD38420.1"/>
    </source>
</evidence>
<gene>
    <name evidence="1" type="ORF">GCM10007053_29000</name>
</gene>
<reference evidence="1" key="1">
    <citation type="journal article" date="2014" name="Int. J. Syst. Evol. Microbiol.">
        <title>Complete genome sequence of Corynebacterium casei LMG S-19264T (=DSM 44701T), isolated from a smear-ripened cheese.</title>
        <authorList>
            <consortium name="US DOE Joint Genome Institute (JGI-PGF)"/>
            <person name="Walter F."/>
            <person name="Albersmeier A."/>
            <person name="Kalinowski J."/>
            <person name="Ruckert C."/>
        </authorList>
    </citation>
    <scope>NUCLEOTIDE SEQUENCE</scope>
    <source>
        <strain evidence="1">KCTC 23430</strain>
    </source>
</reference>
<sequence>MSALQPTKLFPTLLEPLDDSRRIAVLNIGPATPETIAFFSHYRCRLHVVDLFTELPIQAPPDDAQPLAIRLGRILGIAPGTRFDLCLFWDLFNYVNADVTRALMAALRPYIHSGTRAHCFGVHNARAEESAVSYGVADAEHFVTKQRQRAIPNYAPHSQSALQSLLADFEVVRSVLLAGSRLEMVMTAR</sequence>